<evidence type="ECO:0000256" key="1">
    <source>
        <dbReference type="ARBA" id="ARBA00022729"/>
    </source>
</evidence>
<keyword evidence="7" id="KW-1185">Reference proteome</keyword>
<evidence type="ECO:0000256" key="3">
    <source>
        <dbReference type="SAM" id="Phobius"/>
    </source>
</evidence>
<organism evidence="6 7">
    <name type="scientific">Euplotes crassus</name>
    <dbReference type="NCBI Taxonomy" id="5936"/>
    <lineage>
        <taxon>Eukaryota</taxon>
        <taxon>Sar</taxon>
        <taxon>Alveolata</taxon>
        <taxon>Ciliophora</taxon>
        <taxon>Intramacronucleata</taxon>
        <taxon>Spirotrichea</taxon>
        <taxon>Hypotrichia</taxon>
        <taxon>Euplotida</taxon>
        <taxon>Euplotidae</taxon>
        <taxon>Moneuplotes</taxon>
    </lineage>
</organism>
<feature type="chain" id="PRO_5042231968" description="MRH domain-containing protein" evidence="4">
    <location>
        <begin position="28"/>
        <end position="235"/>
    </location>
</feature>
<keyword evidence="3" id="KW-0812">Transmembrane</keyword>
<dbReference type="InterPro" id="IPR009011">
    <property type="entry name" value="Man6P_isomerase_rcpt-bd_dom_sf"/>
</dbReference>
<keyword evidence="3" id="KW-0472">Membrane</keyword>
<comment type="caution">
    <text evidence="6">The sequence shown here is derived from an EMBL/GenBank/DDBJ whole genome shotgun (WGS) entry which is preliminary data.</text>
</comment>
<evidence type="ECO:0000313" key="7">
    <source>
        <dbReference type="Proteomes" id="UP001295684"/>
    </source>
</evidence>
<evidence type="ECO:0000259" key="5">
    <source>
        <dbReference type="PROSITE" id="PS51914"/>
    </source>
</evidence>
<feature type="domain" description="MRH" evidence="5">
    <location>
        <begin position="29"/>
        <end position="178"/>
    </location>
</feature>
<reference evidence="6" key="1">
    <citation type="submission" date="2023-07" db="EMBL/GenBank/DDBJ databases">
        <authorList>
            <consortium name="AG Swart"/>
            <person name="Singh M."/>
            <person name="Singh A."/>
            <person name="Seah K."/>
            <person name="Emmerich C."/>
        </authorList>
    </citation>
    <scope>NUCLEOTIDE SEQUENCE</scope>
    <source>
        <strain evidence="6">DP1</strain>
    </source>
</reference>
<keyword evidence="2" id="KW-1015">Disulfide bond</keyword>
<keyword evidence="3" id="KW-1133">Transmembrane helix</keyword>
<dbReference type="SUPFAM" id="SSF50911">
    <property type="entry name" value="Mannose 6-phosphate receptor domain"/>
    <property type="match status" value="1"/>
</dbReference>
<dbReference type="Gene3D" id="2.70.130.10">
    <property type="entry name" value="Mannose-6-phosphate receptor binding domain"/>
    <property type="match status" value="1"/>
</dbReference>
<dbReference type="AlphaFoldDB" id="A0AAD1XVD9"/>
<dbReference type="EMBL" id="CAMPGE010021052">
    <property type="protein sequence ID" value="CAI2379231.1"/>
    <property type="molecule type" value="Genomic_DNA"/>
</dbReference>
<dbReference type="PROSITE" id="PS51914">
    <property type="entry name" value="MRH"/>
    <property type="match status" value="1"/>
</dbReference>
<protein>
    <recommendedName>
        <fullName evidence="5">MRH domain-containing protein</fullName>
    </recommendedName>
</protein>
<evidence type="ECO:0000313" key="6">
    <source>
        <dbReference type="EMBL" id="CAI2379231.1"/>
    </source>
</evidence>
<sequence length="235" mass="26827">MKIRFETLRPTLLLMAIFFIVSTTSEGTNSCVFTNRDGEEYNLSMFGGEHTVLDRNTKDDLSFKFDLCNPHINCGDNDLVVHESIIGFLEIKQSEDIGSCRKFEELDDYTFNKVKHGHELIFTSFNACPENYYPKDLKTVFRFTCDVDSPSRNKFMSIKIGEPCTRIFEVVSGEACNIHFNGSWSLDFSSKSVKNLVNITILAAMIGSSLFLVIIFVRNKSKNEKSRYRSLMKAV</sequence>
<feature type="signal peptide" evidence="4">
    <location>
        <begin position="1"/>
        <end position="27"/>
    </location>
</feature>
<dbReference type="InterPro" id="IPR044865">
    <property type="entry name" value="MRH_dom"/>
</dbReference>
<evidence type="ECO:0000256" key="4">
    <source>
        <dbReference type="SAM" id="SignalP"/>
    </source>
</evidence>
<feature type="transmembrane region" description="Helical" evidence="3">
    <location>
        <begin position="196"/>
        <end position="217"/>
    </location>
</feature>
<dbReference type="Proteomes" id="UP001295684">
    <property type="component" value="Unassembled WGS sequence"/>
</dbReference>
<gene>
    <name evidence="6" type="ORF">ECRASSUSDP1_LOCUS20640</name>
</gene>
<keyword evidence="1 4" id="KW-0732">Signal</keyword>
<accession>A0AAD1XVD9</accession>
<evidence type="ECO:0000256" key="2">
    <source>
        <dbReference type="ARBA" id="ARBA00023157"/>
    </source>
</evidence>
<proteinExistence type="predicted"/>
<name>A0AAD1XVD9_EUPCR</name>